<evidence type="ECO:0000313" key="2">
    <source>
        <dbReference type="Proteomes" id="UP000078543"/>
    </source>
</evidence>
<evidence type="ECO:0008006" key="3">
    <source>
        <dbReference type="Google" id="ProtNLM"/>
    </source>
</evidence>
<keyword evidence="2" id="KW-1185">Reference proteome</keyword>
<name>A0A178MMA6_9PROT</name>
<protein>
    <recommendedName>
        <fullName evidence="3">Integrase</fullName>
    </recommendedName>
</protein>
<organism evidence="1 2">
    <name type="scientific">Magnetospirillum moscoviense</name>
    <dbReference type="NCBI Taxonomy" id="1437059"/>
    <lineage>
        <taxon>Bacteria</taxon>
        <taxon>Pseudomonadati</taxon>
        <taxon>Pseudomonadota</taxon>
        <taxon>Alphaproteobacteria</taxon>
        <taxon>Rhodospirillales</taxon>
        <taxon>Rhodospirillaceae</taxon>
        <taxon>Magnetospirillum</taxon>
    </lineage>
</organism>
<dbReference type="AlphaFoldDB" id="A0A178MMA6"/>
<comment type="caution">
    <text evidence="1">The sequence shown here is derived from an EMBL/GenBank/DDBJ whole genome shotgun (WGS) entry which is preliminary data.</text>
</comment>
<dbReference type="Proteomes" id="UP000078543">
    <property type="component" value="Unassembled WGS sequence"/>
</dbReference>
<reference evidence="1 2" key="1">
    <citation type="submission" date="2016-04" db="EMBL/GenBank/DDBJ databases">
        <title>Draft genome sequence of freshwater magnetotactic bacteria Magnetospirillum marisnigri SP-1 and Magnetospirillum moscoviense BB-1.</title>
        <authorList>
            <person name="Koziaeva V."/>
            <person name="Dziuba M.V."/>
            <person name="Ivanov T.M."/>
            <person name="Kuznetsov B."/>
            <person name="Grouzdev D.S."/>
        </authorList>
    </citation>
    <scope>NUCLEOTIDE SEQUENCE [LARGE SCALE GENOMIC DNA]</scope>
    <source>
        <strain evidence="1 2">BB-1</strain>
    </source>
</reference>
<gene>
    <name evidence="1" type="ORF">A6A05_12715</name>
</gene>
<evidence type="ECO:0000313" key="1">
    <source>
        <dbReference type="EMBL" id="OAN49882.1"/>
    </source>
</evidence>
<dbReference type="RefSeq" id="WP_068501002.1">
    <property type="nucleotide sequence ID" value="NZ_LWQU01000142.1"/>
</dbReference>
<accession>A0A178MMA6</accession>
<dbReference type="STRING" id="1437059.A6A05_12715"/>
<dbReference type="EMBL" id="LWQU01000142">
    <property type="protein sequence ID" value="OAN49882.1"/>
    <property type="molecule type" value="Genomic_DNA"/>
</dbReference>
<proteinExistence type="predicted"/>
<sequence length="229" mass="26559">MRTRFEIPGVQGLVVFQRQDSGDNWYARIPIRVPGERRYKVMVLRDENGQTTTNQTIAIQLAMLEYGRVLAKKKDGTVSTLWDVSFSRLLDEYLEHLLADPKAKPSTPRRARFAAKPLREFFDERTPILNVAKRLDEYPAWRLRQPVRAGKKPRASKRPSMVTDAERAEPKLVAPTTVQHEMNVLNACLTWAAKKKGYLRLEDIQDYRFGVDDEEKGTRCNRDLSSRRR</sequence>